<organism evidence="2 3">
    <name type="scientific">Ilex paraguariensis</name>
    <name type="common">yerba mate</name>
    <dbReference type="NCBI Taxonomy" id="185542"/>
    <lineage>
        <taxon>Eukaryota</taxon>
        <taxon>Viridiplantae</taxon>
        <taxon>Streptophyta</taxon>
        <taxon>Embryophyta</taxon>
        <taxon>Tracheophyta</taxon>
        <taxon>Spermatophyta</taxon>
        <taxon>Magnoliopsida</taxon>
        <taxon>eudicotyledons</taxon>
        <taxon>Gunneridae</taxon>
        <taxon>Pentapetalae</taxon>
        <taxon>asterids</taxon>
        <taxon>campanulids</taxon>
        <taxon>Aquifoliales</taxon>
        <taxon>Aquifoliaceae</taxon>
        <taxon>Ilex</taxon>
    </lineage>
</organism>
<evidence type="ECO:0000313" key="3">
    <source>
        <dbReference type="Proteomes" id="UP001642360"/>
    </source>
</evidence>
<feature type="compositionally biased region" description="Basic residues" evidence="1">
    <location>
        <begin position="504"/>
        <end position="523"/>
    </location>
</feature>
<dbReference type="Proteomes" id="UP001642360">
    <property type="component" value="Unassembled WGS sequence"/>
</dbReference>
<evidence type="ECO:0000256" key="1">
    <source>
        <dbReference type="SAM" id="MobiDB-lite"/>
    </source>
</evidence>
<feature type="compositionally biased region" description="Low complexity" evidence="1">
    <location>
        <begin position="524"/>
        <end position="536"/>
    </location>
</feature>
<feature type="compositionally biased region" description="Polar residues" evidence="1">
    <location>
        <begin position="230"/>
        <end position="242"/>
    </location>
</feature>
<dbReference type="EMBL" id="CAUOFW020002192">
    <property type="protein sequence ID" value="CAK9152029.1"/>
    <property type="molecule type" value="Genomic_DNA"/>
</dbReference>
<feature type="compositionally biased region" description="Basic and acidic residues" evidence="1">
    <location>
        <begin position="575"/>
        <end position="586"/>
    </location>
</feature>
<protein>
    <submittedName>
        <fullName evidence="2">Uncharacterized protein</fullName>
    </submittedName>
</protein>
<feature type="region of interest" description="Disordered" evidence="1">
    <location>
        <begin position="376"/>
        <end position="398"/>
    </location>
</feature>
<feature type="region of interest" description="Disordered" evidence="1">
    <location>
        <begin position="416"/>
        <end position="465"/>
    </location>
</feature>
<comment type="caution">
    <text evidence="2">The sequence shown here is derived from an EMBL/GenBank/DDBJ whole genome shotgun (WGS) entry which is preliminary data.</text>
</comment>
<keyword evidence="3" id="KW-1185">Reference proteome</keyword>
<reference evidence="2 3" key="1">
    <citation type="submission" date="2024-02" db="EMBL/GenBank/DDBJ databases">
        <authorList>
            <person name="Vignale AGUSTIN F."/>
            <person name="Sosa J E."/>
            <person name="Modenutti C."/>
        </authorList>
    </citation>
    <scope>NUCLEOTIDE SEQUENCE [LARGE SCALE GENOMIC DNA]</scope>
</reference>
<feature type="compositionally biased region" description="Polar residues" evidence="1">
    <location>
        <begin position="376"/>
        <end position="387"/>
    </location>
</feature>
<evidence type="ECO:0000313" key="2">
    <source>
        <dbReference type="EMBL" id="CAK9152029.1"/>
    </source>
</evidence>
<sequence length="671" mass="72601">MLPHTASVEISVPDYKEASCAMVPDCTVGKYASLGGNVFPYMVGLAALDPNCPEEKLAVSLESYEPFSVVNTDSSRSLDAQDALGTDVLVGAFNSVSIAEMSGQRDDELKDNVTSDDASETKGFDSICSYPQSRSTCMSRLNQNTRTKKAGRDFRKTTNKKALLELIFLKVTRRRRSCFSRRPRSFVWGSLGYIAQAFEQNTGLNVGQNKLKKSRKDRSGGEGVKRSKNRTGQISQRSRGITGASTGRIRLKIKLGKGVVQSCLTDVVPIIENDLDKCCGTRIGCPKLIEGAYEKLEKEALRGSGFCCAADNKCGIPFQEEVEGLVVKVDNRCLDPGTSPDSEVINVIPDGQISEKTPGDLQDVLISCQECVVSGDVTSSSPPQMSSKKGKEKDKLHKAGNCSVESRILFPEVINSDKVSDEHGQREKIGDGSGCSGASILATTGNESGNTSSSGNFSRKSLPQSGGTNFGVSCDTLKVESGTEVDLCSRLESPGLQISEPLLSHRHTRDQKLPKSSKSRGMSKSRSEVAVSASRRGNARRQKENQSKSVSKCKVMEKGDSFQAVCKVESHLETGNHASDDLGETKHGKKSSTGDLYNLDVMPSGMAEQNVTPRTAVNGGVYKLRLRTILKKLIADVEVAYFWKGLVEDGNVLTALAILINNSLFIWQHVC</sequence>
<feature type="region of interest" description="Disordered" evidence="1">
    <location>
        <begin position="499"/>
        <end position="552"/>
    </location>
</feature>
<feature type="region of interest" description="Disordered" evidence="1">
    <location>
        <begin position="206"/>
        <end position="242"/>
    </location>
</feature>
<accession>A0ABC8S4D2</accession>
<proteinExistence type="predicted"/>
<gene>
    <name evidence="2" type="ORF">ILEXP_LOCUS20205</name>
</gene>
<name>A0ABC8S4D2_9AQUA</name>
<dbReference type="AlphaFoldDB" id="A0ABC8S4D2"/>
<feature type="compositionally biased region" description="Basic and acidic residues" evidence="1">
    <location>
        <begin position="418"/>
        <end position="430"/>
    </location>
</feature>
<feature type="region of interest" description="Disordered" evidence="1">
    <location>
        <begin position="575"/>
        <end position="594"/>
    </location>
</feature>
<feature type="compositionally biased region" description="Low complexity" evidence="1">
    <location>
        <begin position="443"/>
        <end position="458"/>
    </location>
</feature>